<evidence type="ECO:0000313" key="2">
    <source>
        <dbReference type="Proteomes" id="UP000008291"/>
    </source>
</evidence>
<dbReference type="SUPFAM" id="SSF143011">
    <property type="entry name" value="RelE-like"/>
    <property type="match status" value="1"/>
</dbReference>
<dbReference type="HOGENOM" id="CLU_2426045_0_0_4"/>
<organism evidence="1 2">
    <name type="scientific">Thiobacillus denitrificans (strain ATCC 25259 / T1)</name>
    <dbReference type="NCBI Taxonomy" id="292415"/>
    <lineage>
        <taxon>Bacteria</taxon>
        <taxon>Pseudomonadati</taxon>
        <taxon>Pseudomonadota</taxon>
        <taxon>Betaproteobacteria</taxon>
        <taxon>Nitrosomonadales</taxon>
        <taxon>Thiobacillaceae</taxon>
        <taxon>Thiobacillus</taxon>
    </lineage>
</organism>
<dbReference type="InterPro" id="IPR007711">
    <property type="entry name" value="HigB-1"/>
</dbReference>
<dbReference type="STRING" id="292415.Tbd_0673"/>
<protein>
    <submittedName>
        <fullName evidence="1">Plasmid maintenance system killer protein</fullName>
    </submittedName>
</protein>
<reference evidence="1 2" key="1">
    <citation type="journal article" date="2006" name="J. Bacteriol.">
        <title>The genome sequence of the obligately chemolithoautotrophic, facultatively anaerobic bacterium Thiobacillus denitrificans.</title>
        <authorList>
            <person name="Beller H.R."/>
            <person name="Chain P.S."/>
            <person name="Letain T.E."/>
            <person name="Chakicherla A."/>
            <person name="Larimer F.W."/>
            <person name="Richardson P.M."/>
            <person name="Coleman M.A."/>
            <person name="Wood A.P."/>
            <person name="Kelly D.P."/>
        </authorList>
    </citation>
    <scope>NUCLEOTIDE SEQUENCE [LARGE SCALE GENOMIC DNA]</scope>
    <source>
        <strain evidence="1 2">ATCC 25259</strain>
    </source>
</reference>
<dbReference type="Proteomes" id="UP000008291">
    <property type="component" value="Chromosome"/>
</dbReference>
<dbReference type="InterPro" id="IPR035093">
    <property type="entry name" value="RelE/ParE_toxin_dom_sf"/>
</dbReference>
<dbReference type="Gene3D" id="3.30.2310.20">
    <property type="entry name" value="RelE-like"/>
    <property type="match status" value="1"/>
</dbReference>
<dbReference type="PANTHER" id="PTHR40266">
    <property type="entry name" value="TOXIN HIGB-1"/>
    <property type="match status" value="1"/>
</dbReference>
<dbReference type="eggNOG" id="COG3549">
    <property type="taxonomic scope" value="Bacteria"/>
</dbReference>
<keyword evidence="2" id="KW-1185">Reference proteome</keyword>
<dbReference type="AlphaFoldDB" id="Q3SKZ5"/>
<evidence type="ECO:0000313" key="1">
    <source>
        <dbReference type="EMBL" id="AAZ96626.1"/>
    </source>
</evidence>
<gene>
    <name evidence="1" type="ordered locus">Tbd_0673</name>
</gene>
<dbReference type="OrthoDB" id="9801102at2"/>
<dbReference type="KEGG" id="tbd:Tbd_0673"/>
<proteinExistence type="predicted"/>
<accession>Q3SKZ5</accession>
<dbReference type="PANTHER" id="PTHR40266:SF2">
    <property type="entry name" value="TOXIN HIGB-1"/>
    <property type="match status" value="1"/>
</dbReference>
<name>Q3SKZ5_THIDA</name>
<dbReference type="EMBL" id="CP000116">
    <property type="protein sequence ID" value="AAZ96626.1"/>
    <property type="molecule type" value="Genomic_DNA"/>
</dbReference>
<dbReference type="Pfam" id="PF05015">
    <property type="entry name" value="HigB-like_toxin"/>
    <property type="match status" value="1"/>
</dbReference>
<sequence>MQRATASPRSTAARPTKASAAAVPARLCVATARRATSRGVRATATRACPNSRSKFKGDRKGSWSIRINDQWRICFRFENGNAYDVEIVDYH</sequence>